<evidence type="ECO:0000313" key="2">
    <source>
        <dbReference type="Proteomes" id="UP000018004"/>
    </source>
</evidence>
<protein>
    <recommendedName>
        <fullName evidence="3">Lipocalin-like domain-containing protein</fullName>
    </recommendedName>
</protein>
<evidence type="ECO:0008006" key="3">
    <source>
        <dbReference type="Google" id="ProtNLM"/>
    </source>
</evidence>
<comment type="caution">
    <text evidence="1">The sequence shown here is derived from an EMBL/GenBank/DDBJ whole genome shotgun (WGS) entry which is preliminary data.</text>
</comment>
<proteinExistence type="predicted"/>
<gene>
    <name evidence="1" type="ORF">FLJC2902T_31670</name>
</gene>
<sequence>MKKKLTLLVLIIVTNVYCQNDFQKEINGTWKVKKMIMNNNTSIDFGEYLKFINNEIHFFKMESGKEIEESIKKIVFINYPIKNVSPEHRGGQLIKFENEEIWELWLRDINNEKRLIWQLRITKDGEYVIKTDDRGIIKDPEARKKALEDEINTYYIKLQ</sequence>
<dbReference type="eggNOG" id="ENOG5032HIS">
    <property type="taxonomic scope" value="Bacteria"/>
</dbReference>
<dbReference type="EMBL" id="AVGG01000033">
    <property type="protein sequence ID" value="ESU25226.1"/>
    <property type="molecule type" value="Genomic_DNA"/>
</dbReference>
<evidence type="ECO:0000313" key="1">
    <source>
        <dbReference type="EMBL" id="ESU25226.1"/>
    </source>
</evidence>
<name>V6SF86_9FLAO</name>
<reference evidence="1 2" key="1">
    <citation type="submission" date="2013-08" db="EMBL/GenBank/DDBJ databases">
        <title>Flavobacterium limnosediminis JC2902 genome sequencing.</title>
        <authorList>
            <person name="Lee K."/>
            <person name="Yi H."/>
            <person name="Park S."/>
            <person name="Chun J."/>
        </authorList>
    </citation>
    <scope>NUCLEOTIDE SEQUENCE [LARGE SCALE GENOMIC DNA]</scope>
    <source>
        <strain evidence="1 2">JC2902</strain>
    </source>
</reference>
<dbReference type="AlphaFoldDB" id="V6SF86"/>
<accession>V6SF86</accession>
<organism evidence="1 2">
    <name type="scientific">Flavobacterium limnosediminis JC2902</name>
    <dbReference type="NCBI Taxonomy" id="1341181"/>
    <lineage>
        <taxon>Bacteria</taxon>
        <taxon>Pseudomonadati</taxon>
        <taxon>Bacteroidota</taxon>
        <taxon>Flavobacteriia</taxon>
        <taxon>Flavobacteriales</taxon>
        <taxon>Flavobacteriaceae</taxon>
        <taxon>Flavobacterium</taxon>
    </lineage>
</organism>
<dbReference type="STRING" id="1341181.FLJC2902T_31670"/>
<dbReference type="RefSeq" id="WP_023580697.1">
    <property type="nucleotide sequence ID" value="NZ_AVGG01000033.1"/>
</dbReference>
<dbReference type="OrthoDB" id="1347471at2"/>
<dbReference type="Proteomes" id="UP000018004">
    <property type="component" value="Unassembled WGS sequence"/>
</dbReference>
<keyword evidence="2" id="KW-1185">Reference proteome</keyword>
<dbReference type="PATRIC" id="fig|1341181.4.peg.3112"/>